<dbReference type="Pfam" id="PF13556">
    <property type="entry name" value="HTH_30"/>
    <property type="match status" value="1"/>
</dbReference>
<comment type="caution">
    <text evidence="3">The sequence shown here is derived from an EMBL/GenBank/DDBJ whole genome shotgun (WGS) entry which is preliminary data.</text>
</comment>
<dbReference type="InterPro" id="IPR012914">
    <property type="entry name" value="PucR_dom"/>
</dbReference>
<reference evidence="3 4" key="1">
    <citation type="submission" date="2023-07" db="EMBL/GenBank/DDBJ databases">
        <title>Novel species in genus Planococcus.</title>
        <authorList>
            <person name="Ning S."/>
        </authorList>
    </citation>
    <scope>NUCLEOTIDE SEQUENCE [LARGE SCALE GENOMIC DNA]</scope>
    <source>
        <strain evidence="3 4">N017</strain>
    </source>
</reference>
<feature type="domain" description="Purine catabolism PurC-like" evidence="1">
    <location>
        <begin position="10"/>
        <end position="129"/>
    </location>
</feature>
<evidence type="ECO:0000259" key="2">
    <source>
        <dbReference type="Pfam" id="PF13556"/>
    </source>
</evidence>
<dbReference type="Gene3D" id="1.10.10.2840">
    <property type="entry name" value="PucR C-terminal helix-turn-helix domain"/>
    <property type="match status" value="1"/>
</dbReference>
<proteinExistence type="predicted"/>
<sequence length="540" mass="61971">MEKLKLTIKEVLERKSFANARLIAGKEGVDRQVKWSHILEVKELDTLINGGELIFTTGVGLQLDLQTQLKYVKRLIDEEVAGICIEMGPYFKEIPQELIELADRCAFPVIIFDKTTRFVDITQDLHTFIINQHHQMLSQLDALSRKFNSLSLTHNGILKILQELHQFFQQRAIFITDNEKPYFFPSDSKVWEKEIRTQLEQSPDEYIEQRLLTFEGITFAVMPVEGLGQVLGHLCLQLDQSRPEEFSFLILDRASLAIAQILLRHRTIEERKQNNEDEFVRNLVNGRTVEQDDFQAFLPPPSRNTYYRVFTISTKSTDAEFQQSDWEEIKLQRLMSVRALFKRAGFFPALSCSKSEIVAIASFISAEHLKNEANRSLQVIRQITDMKGLHFIDGKNCACGVSSVYQDVEKAKKAYEEAGKAARMMHSGIVESPLYENLGIYKLLLEFEDSGFLKSYAESYLAPVFEYDQKMDSNLFATLAAYLESNGSKKETADRLFVVRQTLYLRLEKLETLLGKDFMAPAKRLALESAVMAIRLLDAK</sequence>
<dbReference type="InterPro" id="IPR025736">
    <property type="entry name" value="PucR_C-HTH_dom"/>
</dbReference>
<feature type="domain" description="PucR C-terminal helix-turn-helix" evidence="2">
    <location>
        <begin position="475"/>
        <end position="532"/>
    </location>
</feature>
<dbReference type="PANTHER" id="PTHR33744:SF1">
    <property type="entry name" value="DNA-BINDING TRANSCRIPTIONAL ACTIVATOR ADER"/>
    <property type="match status" value="1"/>
</dbReference>
<dbReference type="InterPro" id="IPR042070">
    <property type="entry name" value="PucR_C-HTH_sf"/>
</dbReference>
<keyword evidence="4" id="KW-1185">Reference proteome</keyword>
<dbReference type="RefSeq" id="WP_301856959.1">
    <property type="nucleotide sequence ID" value="NZ_JAUJWU010000003.1"/>
</dbReference>
<name>A0ABT8NFE6_9BACL</name>
<evidence type="ECO:0000259" key="1">
    <source>
        <dbReference type="Pfam" id="PF07905"/>
    </source>
</evidence>
<evidence type="ECO:0000313" key="4">
    <source>
        <dbReference type="Proteomes" id="UP001172142"/>
    </source>
</evidence>
<accession>A0ABT8NFE6</accession>
<dbReference type="InterPro" id="IPR051448">
    <property type="entry name" value="CdaR-like_regulators"/>
</dbReference>
<dbReference type="Pfam" id="PF07905">
    <property type="entry name" value="PucR"/>
    <property type="match status" value="1"/>
</dbReference>
<gene>
    <name evidence="3" type="ORF">QWY13_12950</name>
</gene>
<organism evidence="3 4">
    <name type="scientific">Planococcus shenhongbingii</name>
    <dbReference type="NCBI Taxonomy" id="3058398"/>
    <lineage>
        <taxon>Bacteria</taxon>
        <taxon>Bacillati</taxon>
        <taxon>Bacillota</taxon>
        <taxon>Bacilli</taxon>
        <taxon>Bacillales</taxon>
        <taxon>Caryophanaceae</taxon>
        <taxon>Planococcus</taxon>
    </lineage>
</organism>
<evidence type="ECO:0000313" key="3">
    <source>
        <dbReference type="EMBL" id="MDN7246397.1"/>
    </source>
</evidence>
<dbReference type="EMBL" id="JAUJWU010000003">
    <property type="protein sequence ID" value="MDN7246397.1"/>
    <property type="molecule type" value="Genomic_DNA"/>
</dbReference>
<dbReference type="PANTHER" id="PTHR33744">
    <property type="entry name" value="CARBOHYDRATE DIACID REGULATOR"/>
    <property type="match status" value="1"/>
</dbReference>
<protein>
    <submittedName>
        <fullName evidence="3">PucR family transcriptional regulator</fullName>
    </submittedName>
</protein>
<dbReference type="Proteomes" id="UP001172142">
    <property type="component" value="Unassembled WGS sequence"/>
</dbReference>